<gene>
    <name evidence="1" type="ORF">RXV79_03260</name>
</gene>
<dbReference type="SUPFAM" id="SSF51735">
    <property type="entry name" value="NAD(P)-binding Rossmann-fold domains"/>
    <property type="match status" value="1"/>
</dbReference>
<dbReference type="CDD" id="cd05325">
    <property type="entry name" value="carb_red_sniffer_like_SDR_c"/>
    <property type="match status" value="1"/>
</dbReference>
<organism evidence="1 2">
    <name type="scientific">Piscinibacter gummiphilus</name>
    <dbReference type="NCBI Taxonomy" id="946333"/>
    <lineage>
        <taxon>Bacteria</taxon>
        <taxon>Pseudomonadati</taxon>
        <taxon>Pseudomonadota</taxon>
        <taxon>Betaproteobacteria</taxon>
        <taxon>Burkholderiales</taxon>
        <taxon>Sphaerotilaceae</taxon>
        <taxon>Piscinibacter</taxon>
    </lineage>
</organism>
<dbReference type="InterPro" id="IPR036291">
    <property type="entry name" value="NAD(P)-bd_dom_sf"/>
</dbReference>
<dbReference type="RefSeq" id="WP_316702040.1">
    <property type="nucleotide sequence ID" value="NZ_CP136336.1"/>
</dbReference>
<evidence type="ECO:0000313" key="1">
    <source>
        <dbReference type="EMBL" id="WOB09081.1"/>
    </source>
</evidence>
<protein>
    <submittedName>
        <fullName evidence="1">SDR family oxidoreductase</fullName>
    </submittedName>
</protein>
<dbReference type="InterPro" id="IPR002347">
    <property type="entry name" value="SDR_fam"/>
</dbReference>
<sequence length="221" mass="23127">MNILVIGASRGIGLEFVRQYRADKAQVTATARSDEGLKALRELGATALQLDVASTESASRLGWQIEGAAFDVAIVVAGVYGPSTRGLQPPTEADFDTVMHTNVLGPMRVIPQIADALAPGAKLAVLSSRMGAIGPRSSASGWLYRASKAAVNSVLKDASIVLQDKATCVSFHPGWVRTDMGGAGADLAVDVSVGHMRRVIAGLTPSDNGQFFDHDGTPIAW</sequence>
<dbReference type="NCBIfam" id="NF005403">
    <property type="entry name" value="PRK06953.1"/>
    <property type="match status" value="1"/>
</dbReference>
<dbReference type="PANTHER" id="PTHR45458:SF1">
    <property type="entry name" value="SHORT CHAIN DEHYDROGENASE"/>
    <property type="match status" value="1"/>
</dbReference>
<evidence type="ECO:0000313" key="2">
    <source>
        <dbReference type="Proteomes" id="UP001303946"/>
    </source>
</evidence>
<dbReference type="Gene3D" id="3.40.50.720">
    <property type="entry name" value="NAD(P)-binding Rossmann-like Domain"/>
    <property type="match status" value="1"/>
</dbReference>
<dbReference type="EMBL" id="CP136336">
    <property type="protein sequence ID" value="WOB09081.1"/>
    <property type="molecule type" value="Genomic_DNA"/>
</dbReference>
<name>A0ABZ0CX36_9BURK</name>
<accession>A0ABZ0CX36</accession>
<proteinExistence type="predicted"/>
<dbReference type="Proteomes" id="UP001303946">
    <property type="component" value="Chromosome"/>
</dbReference>
<dbReference type="PANTHER" id="PTHR45458">
    <property type="entry name" value="SHORT-CHAIN DEHYDROGENASE/REDUCTASE SDR"/>
    <property type="match status" value="1"/>
</dbReference>
<keyword evidence="2" id="KW-1185">Reference proteome</keyword>
<reference evidence="1 2" key="1">
    <citation type="submission" date="2023-10" db="EMBL/GenBank/DDBJ databases">
        <title>Bacteria for the degradation of biodegradable plastic PBAT(Polybutylene adipate terephthalate).</title>
        <authorList>
            <person name="Weon H.-Y."/>
            <person name="Yeon J."/>
        </authorList>
    </citation>
    <scope>NUCLEOTIDE SEQUENCE [LARGE SCALE GENOMIC DNA]</scope>
    <source>
        <strain evidence="1 2">SBD 7-3</strain>
    </source>
</reference>
<dbReference type="Pfam" id="PF00106">
    <property type="entry name" value="adh_short"/>
    <property type="match status" value="1"/>
</dbReference>
<dbReference type="PRINTS" id="PR00081">
    <property type="entry name" value="GDHRDH"/>
</dbReference>
<dbReference type="InterPro" id="IPR052184">
    <property type="entry name" value="SDR_enzymes"/>
</dbReference>